<proteinExistence type="predicted"/>
<protein>
    <submittedName>
        <fullName evidence="1">Uncharacterized protein</fullName>
    </submittedName>
</protein>
<organism evidence="1 2">
    <name type="scientific">Ilyodon furcidens</name>
    <name type="common">goldbreast splitfin</name>
    <dbReference type="NCBI Taxonomy" id="33524"/>
    <lineage>
        <taxon>Eukaryota</taxon>
        <taxon>Metazoa</taxon>
        <taxon>Chordata</taxon>
        <taxon>Craniata</taxon>
        <taxon>Vertebrata</taxon>
        <taxon>Euteleostomi</taxon>
        <taxon>Actinopterygii</taxon>
        <taxon>Neopterygii</taxon>
        <taxon>Teleostei</taxon>
        <taxon>Neoteleostei</taxon>
        <taxon>Acanthomorphata</taxon>
        <taxon>Ovalentaria</taxon>
        <taxon>Atherinomorphae</taxon>
        <taxon>Cyprinodontiformes</taxon>
        <taxon>Goodeidae</taxon>
        <taxon>Ilyodon</taxon>
    </lineage>
</organism>
<reference evidence="1 2" key="1">
    <citation type="submission" date="2021-06" db="EMBL/GenBank/DDBJ databases">
        <authorList>
            <person name="Palmer J.M."/>
        </authorList>
    </citation>
    <scope>NUCLEOTIDE SEQUENCE [LARGE SCALE GENOMIC DNA]</scope>
    <source>
        <strain evidence="2">if_2019</strain>
        <tissue evidence="1">Muscle</tissue>
    </source>
</reference>
<evidence type="ECO:0000313" key="1">
    <source>
        <dbReference type="EMBL" id="MEQ2249358.1"/>
    </source>
</evidence>
<dbReference type="Proteomes" id="UP001482620">
    <property type="component" value="Unassembled WGS sequence"/>
</dbReference>
<accession>A0ABV0UYX1</accession>
<evidence type="ECO:0000313" key="2">
    <source>
        <dbReference type="Proteomes" id="UP001482620"/>
    </source>
</evidence>
<gene>
    <name evidence="1" type="ORF">ILYODFUR_028346</name>
</gene>
<keyword evidence="2" id="KW-1185">Reference proteome</keyword>
<sequence length="132" mass="14978">MSERTKHYWTIKHQTPANLSSVDGLPFPWNSNHLLSGKLHSSIPVHFSHLLISNLTTSNSCVFLEPHPKNLPNRICVRACNNSFCITSAVMSDCCLHQSLKKLRGVFTVKKKNCVVMNNVSCELYKKVQLER</sequence>
<dbReference type="EMBL" id="JAHRIQ010084957">
    <property type="protein sequence ID" value="MEQ2249358.1"/>
    <property type="molecule type" value="Genomic_DNA"/>
</dbReference>
<name>A0ABV0UYX1_9TELE</name>
<comment type="caution">
    <text evidence="1">The sequence shown here is derived from an EMBL/GenBank/DDBJ whole genome shotgun (WGS) entry which is preliminary data.</text>
</comment>